<dbReference type="PaxDb" id="65489-OBART07G06880.1"/>
<keyword evidence="3" id="KW-1185">Reference proteome</keyword>
<feature type="transmembrane region" description="Helical" evidence="1">
    <location>
        <begin position="49"/>
        <end position="68"/>
    </location>
</feature>
<dbReference type="AlphaFoldDB" id="A0A0D3GNJ4"/>
<evidence type="ECO:0000313" key="2">
    <source>
        <dbReference type="EnsemblPlants" id="OBART07G06880.1"/>
    </source>
</evidence>
<evidence type="ECO:0000256" key="1">
    <source>
        <dbReference type="SAM" id="Phobius"/>
    </source>
</evidence>
<sequence length="119" mass="13656">MAADAPMPLGMTVTVEETPYDLDDPTTSKLDADHQGFTTTRPCRTLKDVLFSIFTVAMVITYVCLVIHDDLSLIQTLFFLVVWVIQWLVIFVMTYSTFDDANQEYRKRHNLVVVNARFC</sequence>
<dbReference type="EnsemblPlants" id="OBART07G06880.1">
    <property type="protein sequence ID" value="OBART07G06880.1"/>
    <property type="gene ID" value="OBART07G06880"/>
</dbReference>
<reference evidence="2" key="1">
    <citation type="journal article" date="2009" name="Rice">
        <title>De Novo Next Generation Sequencing of Plant Genomes.</title>
        <authorList>
            <person name="Rounsley S."/>
            <person name="Marri P.R."/>
            <person name="Yu Y."/>
            <person name="He R."/>
            <person name="Sisneros N."/>
            <person name="Goicoechea J.L."/>
            <person name="Lee S.J."/>
            <person name="Angelova A."/>
            <person name="Kudrna D."/>
            <person name="Luo M."/>
            <person name="Affourtit J."/>
            <person name="Desany B."/>
            <person name="Knight J."/>
            <person name="Niazi F."/>
            <person name="Egholm M."/>
            <person name="Wing R.A."/>
        </authorList>
    </citation>
    <scope>NUCLEOTIDE SEQUENCE [LARGE SCALE GENOMIC DNA]</scope>
    <source>
        <strain evidence="2">cv. IRGC 105608</strain>
    </source>
</reference>
<organism evidence="2">
    <name type="scientific">Oryza barthii</name>
    <dbReference type="NCBI Taxonomy" id="65489"/>
    <lineage>
        <taxon>Eukaryota</taxon>
        <taxon>Viridiplantae</taxon>
        <taxon>Streptophyta</taxon>
        <taxon>Embryophyta</taxon>
        <taxon>Tracheophyta</taxon>
        <taxon>Spermatophyta</taxon>
        <taxon>Magnoliopsida</taxon>
        <taxon>Liliopsida</taxon>
        <taxon>Poales</taxon>
        <taxon>Poaceae</taxon>
        <taxon>BOP clade</taxon>
        <taxon>Oryzoideae</taxon>
        <taxon>Oryzeae</taxon>
        <taxon>Oryzinae</taxon>
        <taxon>Oryza</taxon>
    </lineage>
</organism>
<dbReference type="Proteomes" id="UP000026960">
    <property type="component" value="Chromosome 7"/>
</dbReference>
<feature type="transmembrane region" description="Helical" evidence="1">
    <location>
        <begin position="74"/>
        <end position="98"/>
    </location>
</feature>
<protein>
    <submittedName>
        <fullName evidence="2">Uncharacterized protein</fullName>
    </submittedName>
</protein>
<dbReference type="Gramene" id="OBART07G06880.1">
    <property type="protein sequence ID" value="OBART07G06880.1"/>
    <property type="gene ID" value="OBART07G06880"/>
</dbReference>
<keyword evidence="1" id="KW-0472">Membrane</keyword>
<evidence type="ECO:0000313" key="3">
    <source>
        <dbReference type="Proteomes" id="UP000026960"/>
    </source>
</evidence>
<keyword evidence="1" id="KW-0812">Transmembrane</keyword>
<dbReference type="HOGENOM" id="CLU_2065082_0_0_1"/>
<keyword evidence="1" id="KW-1133">Transmembrane helix</keyword>
<reference evidence="2" key="2">
    <citation type="submission" date="2015-03" db="UniProtKB">
        <authorList>
            <consortium name="EnsemblPlants"/>
        </authorList>
    </citation>
    <scope>IDENTIFICATION</scope>
</reference>
<name>A0A0D3GNJ4_9ORYZ</name>
<proteinExistence type="predicted"/>
<accession>A0A0D3GNJ4</accession>